<dbReference type="PROSITE" id="PS50011">
    <property type="entry name" value="PROTEIN_KINASE_DOM"/>
    <property type="match status" value="1"/>
</dbReference>
<feature type="non-terminal residue" evidence="2">
    <location>
        <position position="1"/>
    </location>
</feature>
<keyword evidence="3" id="KW-1185">Reference proteome</keyword>
<dbReference type="OrthoDB" id="346907at2759"/>
<dbReference type="Pfam" id="PF07714">
    <property type="entry name" value="PK_Tyr_Ser-Thr"/>
    <property type="match status" value="1"/>
</dbReference>
<evidence type="ECO:0000313" key="3">
    <source>
        <dbReference type="Proteomes" id="UP000027195"/>
    </source>
</evidence>
<dbReference type="InParanoid" id="A0A067M1U3"/>
<feature type="non-terminal residue" evidence="2">
    <location>
        <position position="255"/>
    </location>
</feature>
<protein>
    <recommendedName>
        <fullName evidence="1">Protein kinase domain-containing protein</fullName>
    </recommendedName>
</protein>
<dbReference type="AlphaFoldDB" id="A0A067M1U3"/>
<dbReference type="SMART" id="SM00220">
    <property type="entry name" value="S_TKc"/>
    <property type="match status" value="1"/>
</dbReference>
<gene>
    <name evidence="2" type="ORF">BOTBODRAFT_94356</name>
</gene>
<organism evidence="2 3">
    <name type="scientific">Botryobasidium botryosum (strain FD-172 SS1)</name>
    <dbReference type="NCBI Taxonomy" id="930990"/>
    <lineage>
        <taxon>Eukaryota</taxon>
        <taxon>Fungi</taxon>
        <taxon>Dikarya</taxon>
        <taxon>Basidiomycota</taxon>
        <taxon>Agaricomycotina</taxon>
        <taxon>Agaricomycetes</taxon>
        <taxon>Cantharellales</taxon>
        <taxon>Botryobasidiaceae</taxon>
        <taxon>Botryobasidium</taxon>
    </lineage>
</organism>
<dbReference type="InterPro" id="IPR008271">
    <property type="entry name" value="Ser/Thr_kinase_AS"/>
</dbReference>
<reference evidence="3" key="1">
    <citation type="journal article" date="2014" name="Proc. Natl. Acad. Sci. U.S.A.">
        <title>Extensive sampling of basidiomycete genomes demonstrates inadequacy of the white-rot/brown-rot paradigm for wood decay fungi.</title>
        <authorList>
            <person name="Riley R."/>
            <person name="Salamov A.A."/>
            <person name="Brown D.W."/>
            <person name="Nagy L.G."/>
            <person name="Floudas D."/>
            <person name="Held B.W."/>
            <person name="Levasseur A."/>
            <person name="Lombard V."/>
            <person name="Morin E."/>
            <person name="Otillar R."/>
            <person name="Lindquist E.A."/>
            <person name="Sun H."/>
            <person name="LaButti K.M."/>
            <person name="Schmutz J."/>
            <person name="Jabbour D."/>
            <person name="Luo H."/>
            <person name="Baker S.E."/>
            <person name="Pisabarro A.G."/>
            <person name="Walton J.D."/>
            <person name="Blanchette R.A."/>
            <person name="Henrissat B."/>
            <person name="Martin F."/>
            <person name="Cullen D."/>
            <person name="Hibbett D.S."/>
            <person name="Grigoriev I.V."/>
        </authorList>
    </citation>
    <scope>NUCLEOTIDE SEQUENCE [LARGE SCALE GENOMIC DNA]</scope>
    <source>
        <strain evidence="3">FD-172 SS1</strain>
    </source>
</reference>
<dbReference type="InterPro" id="IPR051681">
    <property type="entry name" value="Ser/Thr_Kinases-Pseudokinases"/>
</dbReference>
<dbReference type="PROSITE" id="PS00108">
    <property type="entry name" value="PROTEIN_KINASE_ST"/>
    <property type="match status" value="1"/>
</dbReference>
<sequence length="255" mass="28394">LGQGGFGDCYVGTFFGISVVSKRLRFGYEPEKYMRVPSIWRQLNHPNIIPLLGMPSIDGLPHLMSPLMRNGAADDFVKKNPNVNRVRLLVQIAQGLEYMHTRNPPIIHGDLKANNILISDDESACISDFGLSRVCDEAGPVAAHVTHGSFAPAPITMAYHANFRWGAPEVILDDMHRTQASDIFTLGRLMVELLTGKIPFPGLPDRVIIQHIHTGWYDRPTDSDAITCGLDDEMWALILECWNRDPLKRPSAAQV</sequence>
<dbReference type="STRING" id="930990.A0A067M1U3"/>
<proteinExistence type="predicted"/>
<dbReference type="HOGENOM" id="CLU_000288_7_18_1"/>
<dbReference type="InterPro" id="IPR011009">
    <property type="entry name" value="Kinase-like_dom_sf"/>
</dbReference>
<name>A0A067M1U3_BOTB1</name>
<dbReference type="PANTHER" id="PTHR44329">
    <property type="entry name" value="SERINE/THREONINE-PROTEIN KINASE TNNI3K-RELATED"/>
    <property type="match status" value="1"/>
</dbReference>
<dbReference type="PANTHER" id="PTHR44329:SF214">
    <property type="entry name" value="PROTEIN KINASE DOMAIN-CONTAINING PROTEIN"/>
    <property type="match status" value="1"/>
</dbReference>
<dbReference type="Gene3D" id="1.10.510.10">
    <property type="entry name" value="Transferase(Phosphotransferase) domain 1"/>
    <property type="match status" value="1"/>
</dbReference>
<dbReference type="GO" id="GO:0004674">
    <property type="term" value="F:protein serine/threonine kinase activity"/>
    <property type="evidence" value="ECO:0007669"/>
    <property type="project" value="TreeGrafter"/>
</dbReference>
<dbReference type="GO" id="GO:0005524">
    <property type="term" value="F:ATP binding"/>
    <property type="evidence" value="ECO:0007669"/>
    <property type="project" value="InterPro"/>
</dbReference>
<evidence type="ECO:0000259" key="1">
    <source>
        <dbReference type="PROSITE" id="PS50011"/>
    </source>
</evidence>
<dbReference type="SUPFAM" id="SSF56112">
    <property type="entry name" value="Protein kinase-like (PK-like)"/>
    <property type="match status" value="1"/>
</dbReference>
<dbReference type="InterPro" id="IPR000719">
    <property type="entry name" value="Prot_kinase_dom"/>
</dbReference>
<dbReference type="EMBL" id="KL198087">
    <property type="protein sequence ID" value="KDQ08680.1"/>
    <property type="molecule type" value="Genomic_DNA"/>
</dbReference>
<dbReference type="PIRSF" id="PIRSF000654">
    <property type="entry name" value="Integrin-linked_kinase"/>
    <property type="match status" value="1"/>
</dbReference>
<feature type="domain" description="Protein kinase" evidence="1">
    <location>
        <begin position="1"/>
        <end position="255"/>
    </location>
</feature>
<dbReference type="InterPro" id="IPR001245">
    <property type="entry name" value="Ser-Thr/Tyr_kinase_cat_dom"/>
</dbReference>
<accession>A0A067M1U3</accession>
<dbReference type="Proteomes" id="UP000027195">
    <property type="component" value="Unassembled WGS sequence"/>
</dbReference>
<evidence type="ECO:0000313" key="2">
    <source>
        <dbReference type="EMBL" id="KDQ08680.1"/>
    </source>
</evidence>